<reference evidence="2 3" key="1">
    <citation type="submission" date="2019-02" db="EMBL/GenBank/DDBJ databases">
        <title>Siculibacillus lacustris gen. nov., sp. nov., a new rosette-forming bacterium isolated from a freshwater crater lake (Lake St. Ana, Romania).</title>
        <authorList>
            <person name="Felfoldi T."/>
            <person name="Marton Z."/>
            <person name="Szabo A."/>
            <person name="Mentes A."/>
            <person name="Boka K."/>
            <person name="Marialigeti K."/>
            <person name="Mathe I."/>
            <person name="Koncz M."/>
            <person name="Schumann P."/>
            <person name="Toth E."/>
        </authorList>
    </citation>
    <scope>NUCLEOTIDE SEQUENCE [LARGE SCALE GENOMIC DNA]</scope>
    <source>
        <strain evidence="2 3">SA-279</strain>
    </source>
</reference>
<dbReference type="EMBL" id="SJFN01000014">
    <property type="protein sequence ID" value="TBW37632.1"/>
    <property type="molecule type" value="Genomic_DNA"/>
</dbReference>
<gene>
    <name evidence="2" type="ORF">EYW49_11030</name>
</gene>
<evidence type="ECO:0000313" key="3">
    <source>
        <dbReference type="Proteomes" id="UP000292781"/>
    </source>
</evidence>
<feature type="transmembrane region" description="Helical" evidence="1">
    <location>
        <begin position="73"/>
        <end position="92"/>
    </location>
</feature>
<protein>
    <submittedName>
        <fullName evidence="2">Uncharacterized protein</fullName>
    </submittedName>
</protein>
<feature type="transmembrane region" description="Helical" evidence="1">
    <location>
        <begin position="104"/>
        <end position="122"/>
    </location>
</feature>
<keyword evidence="1" id="KW-1133">Transmembrane helix</keyword>
<dbReference type="RefSeq" id="WP_131309555.1">
    <property type="nucleotide sequence ID" value="NZ_SJFN01000014.1"/>
</dbReference>
<sequence>MSPHALIEAHRGLAMLAVLATVGWAAAALFTPLASGGLGRLHRLSYVAAMATTGLAGLTGLVVVVLGTAPAALYPWFGLVAIIGHGVAGARARRALVVGRRDTVVAGVAVQGLLLLAAYGVMTVKPF</sequence>
<feature type="transmembrane region" description="Helical" evidence="1">
    <location>
        <begin position="46"/>
        <end position="67"/>
    </location>
</feature>
<keyword evidence="1" id="KW-0472">Membrane</keyword>
<name>A0A4Q9VRU3_9HYPH</name>
<evidence type="ECO:0000256" key="1">
    <source>
        <dbReference type="SAM" id="Phobius"/>
    </source>
</evidence>
<dbReference type="AlphaFoldDB" id="A0A4Q9VRU3"/>
<proteinExistence type="predicted"/>
<evidence type="ECO:0000313" key="2">
    <source>
        <dbReference type="EMBL" id="TBW37632.1"/>
    </source>
</evidence>
<comment type="caution">
    <text evidence="2">The sequence shown here is derived from an EMBL/GenBank/DDBJ whole genome shotgun (WGS) entry which is preliminary data.</text>
</comment>
<keyword evidence="1" id="KW-0812">Transmembrane</keyword>
<organism evidence="2 3">
    <name type="scientific">Siculibacillus lacustris</name>
    <dbReference type="NCBI Taxonomy" id="1549641"/>
    <lineage>
        <taxon>Bacteria</taxon>
        <taxon>Pseudomonadati</taxon>
        <taxon>Pseudomonadota</taxon>
        <taxon>Alphaproteobacteria</taxon>
        <taxon>Hyphomicrobiales</taxon>
        <taxon>Ancalomicrobiaceae</taxon>
        <taxon>Siculibacillus</taxon>
    </lineage>
</organism>
<dbReference type="Proteomes" id="UP000292781">
    <property type="component" value="Unassembled WGS sequence"/>
</dbReference>
<accession>A0A4Q9VRU3</accession>
<feature type="transmembrane region" description="Helical" evidence="1">
    <location>
        <begin position="12"/>
        <end position="34"/>
    </location>
</feature>
<keyword evidence="3" id="KW-1185">Reference proteome</keyword>